<reference evidence="3" key="2">
    <citation type="submission" date="2011-01" db="EMBL/GenBank/DDBJ databases">
        <title>The complete genome of Deinococcus maricopensis DSM 21211.</title>
        <authorList>
            <consortium name="US DOE Joint Genome Institute (JGI-PGF)"/>
            <person name="Lucas S."/>
            <person name="Copeland A."/>
            <person name="Lapidus A."/>
            <person name="Goodwin L."/>
            <person name="Pitluck S."/>
            <person name="Kyrpides N."/>
            <person name="Mavromatis K."/>
            <person name="Pagani I."/>
            <person name="Ivanova N."/>
            <person name="Ovchinnikova G."/>
            <person name="Zeytun A."/>
            <person name="Detter J.C."/>
            <person name="Han C."/>
            <person name="Land M."/>
            <person name="Hauser L."/>
            <person name="Markowitz V."/>
            <person name="Cheng J.-F."/>
            <person name="Hugenholtz P."/>
            <person name="Woyke T."/>
            <person name="Wu D."/>
            <person name="Pukall R."/>
            <person name="Gehrich-Schroeter G."/>
            <person name="Brambilla E."/>
            <person name="Klenk H.-P."/>
            <person name="Eisen J.A."/>
        </authorList>
    </citation>
    <scope>NUCLEOTIDE SEQUENCE [LARGE SCALE GENOMIC DNA]</scope>
    <source>
        <strain evidence="3">DSM 21211 / LMG 22137 / NRRL B-23946 / LB-34</strain>
    </source>
</reference>
<sequence length="87" mass="9716">MNEEGLLTMLGPLLFATFGGSWGYLNRPQKRPMLLLTLTLFLVVGALTNYWMPNTGLFTMLLLYAVYLVVLYVHHMRAAPTSDAPPA</sequence>
<name>E8U8M3_DEIML</name>
<dbReference type="EMBL" id="CP002454">
    <property type="protein sequence ID" value="ADV67412.1"/>
    <property type="molecule type" value="Genomic_DNA"/>
</dbReference>
<keyword evidence="1" id="KW-1133">Transmembrane helix</keyword>
<dbReference type="RefSeq" id="WP_013556917.1">
    <property type="nucleotide sequence ID" value="NC_014958.1"/>
</dbReference>
<gene>
    <name evidence="2" type="ordered locus">Deima_1763</name>
</gene>
<dbReference type="Proteomes" id="UP000008635">
    <property type="component" value="Chromosome"/>
</dbReference>
<evidence type="ECO:0000256" key="1">
    <source>
        <dbReference type="SAM" id="Phobius"/>
    </source>
</evidence>
<protein>
    <submittedName>
        <fullName evidence="2">Uncharacterized protein</fullName>
    </submittedName>
</protein>
<keyword evidence="1" id="KW-0812">Transmembrane</keyword>
<keyword evidence="3" id="KW-1185">Reference proteome</keyword>
<feature type="transmembrane region" description="Helical" evidence="1">
    <location>
        <begin position="6"/>
        <end position="25"/>
    </location>
</feature>
<evidence type="ECO:0000313" key="2">
    <source>
        <dbReference type="EMBL" id="ADV67412.1"/>
    </source>
</evidence>
<feature type="transmembrane region" description="Helical" evidence="1">
    <location>
        <begin position="32"/>
        <end position="51"/>
    </location>
</feature>
<dbReference type="KEGG" id="dmr:Deima_1763"/>
<keyword evidence="1" id="KW-0472">Membrane</keyword>
<accession>E8U8M3</accession>
<evidence type="ECO:0000313" key="3">
    <source>
        <dbReference type="Proteomes" id="UP000008635"/>
    </source>
</evidence>
<dbReference type="AlphaFoldDB" id="E8U8M3"/>
<dbReference type="STRING" id="709986.Deima_1763"/>
<organism evidence="2 3">
    <name type="scientific">Deinococcus maricopensis (strain DSM 21211 / LMG 22137 / NRRL B-23946 / LB-34)</name>
    <dbReference type="NCBI Taxonomy" id="709986"/>
    <lineage>
        <taxon>Bacteria</taxon>
        <taxon>Thermotogati</taxon>
        <taxon>Deinococcota</taxon>
        <taxon>Deinococci</taxon>
        <taxon>Deinococcales</taxon>
        <taxon>Deinococcaceae</taxon>
        <taxon>Deinococcus</taxon>
    </lineage>
</organism>
<feature type="transmembrane region" description="Helical" evidence="1">
    <location>
        <begin position="57"/>
        <end position="73"/>
    </location>
</feature>
<dbReference type="OrthoDB" id="72289at2"/>
<dbReference type="HOGENOM" id="CLU_2478181_0_0_0"/>
<proteinExistence type="predicted"/>
<reference evidence="2 3" key="1">
    <citation type="journal article" date="2011" name="Stand. Genomic Sci.">
        <title>Complete genome sequence of Deinococcus maricopensis type strain (LB-34).</title>
        <authorList>
            <person name="Pukall R."/>
            <person name="Zeytun A."/>
            <person name="Lucas S."/>
            <person name="Lapidus A."/>
            <person name="Hammon N."/>
            <person name="Deshpande S."/>
            <person name="Nolan M."/>
            <person name="Cheng J.F."/>
            <person name="Pitluck S."/>
            <person name="Liolios K."/>
            <person name="Pagani I."/>
            <person name="Mikhailova N."/>
            <person name="Ivanova N."/>
            <person name="Mavromatis K."/>
            <person name="Pati A."/>
            <person name="Tapia R."/>
            <person name="Han C."/>
            <person name="Goodwin L."/>
            <person name="Chen A."/>
            <person name="Palaniappan K."/>
            <person name="Land M."/>
            <person name="Hauser L."/>
            <person name="Chang Y.J."/>
            <person name="Jeffries C.D."/>
            <person name="Brambilla E.M."/>
            <person name="Rohde M."/>
            <person name="Goker M."/>
            <person name="Detter J.C."/>
            <person name="Woyke T."/>
            <person name="Bristow J."/>
            <person name="Eisen J.A."/>
            <person name="Markowitz V."/>
            <person name="Hugenholtz P."/>
            <person name="Kyrpides N.C."/>
            <person name="Klenk H.P."/>
        </authorList>
    </citation>
    <scope>NUCLEOTIDE SEQUENCE [LARGE SCALE GENOMIC DNA]</scope>
    <source>
        <strain evidence="3">DSM 21211 / LMG 22137 / NRRL B-23946 / LB-34</strain>
    </source>
</reference>